<keyword evidence="3" id="KW-0337">GPI-anchor biosynthesis</keyword>
<feature type="transmembrane region" description="Helical" evidence="11">
    <location>
        <begin position="233"/>
        <end position="262"/>
    </location>
</feature>
<evidence type="ECO:0000256" key="2">
    <source>
        <dbReference type="ARBA" id="ARBA00004687"/>
    </source>
</evidence>
<keyword evidence="13" id="KW-1185">Reference proteome</keyword>
<dbReference type="RefSeq" id="WP_073494998.1">
    <property type="nucleotide sequence ID" value="NZ_FRBI01000003.1"/>
</dbReference>
<feature type="transmembrane region" description="Helical" evidence="11">
    <location>
        <begin position="196"/>
        <end position="221"/>
    </location>
</feature>
<evidence type="ECO:0008006" key="14">
    <source>
        <dbReference type="Google" id="ProtNLM"/>
    </source>
</evidence>
<feature type="transmembrane region" description="Helical" evidence="11">
    <location>
        <begin position="412"/>
        <end position="434"/>
    </location>
</feature>
<dbReference type="AlphaFoldDB" id="A0A1M6Z5T1"/>
<evidence type="ECO:0000256" key="7">
    <source>
        <dbReference type="ARBA" id="ARBA00022824"/>
    </source>
</evidence>
<feature type="transmembrane region" description="Helical" evidence="11">
    <location>
        <begin position="128"/>
        <end position="148"/>
    </location>
</feature>
<protein>
    <recommendedName>
        <fullName evidence="14">Integral membrane protein</fullName>
    </recommendedName>
</protein>
<dbReference type="GO" id="GO:0006506">
    <property type="term" value="P:GPI anchor biosynthetic process"/>
    <property type="evidence" value="ECO:0007669"/>
    <property type="project" value="UniProtKB-UniPathway"/>
</dbReference>
<feature type="transmembrane region" description="Helical" evidence="11">
    <location>
        <begin position="274"/>
        <end position="292"/>
    </location>
</feature>
<dbReference type="Proteomes" id="UP000184111">
    <property type="component" value="Unassembled WGS sequence"/>
</dbReference>
<keyword evidence="5" id="KW-0808">Transferase</keyword>
<keyword evidence="4" id="KW-0328">Glycosyltransferase</keyword>
<dbReference type="GO" id="GO:0000009">
    <property type="term" value="F:alpha-1,6-mannosyltransferase activity"/>
    <property type="evidence" value="ECO:0007669"/>
    <property type="project" value="InterPro"/>
</dbReference>
<evidence type="ECO:0000256" key="6">
    <source>
        <dbReference type="ARBA" id="ARBA00022692"/>
    </source>
</evidence>
<accession>A0A1M6Z5T1</accession>
<dbReference type="GO" id="GO:0016020">
    <property type="term" value="C:membrane"/>
    <property type="evidence" value="ECO:0007669"/>
    <property type="project" value="GOC"/>
</dbReference>
<dbReference type="InterPro" id="IPR007315">
    <property type="entry name" value="PIG-V/Gpi18"/>
</dbReference>
<proteinExistence type="predicted"/>
<feature type="compositionally biased region" description="Low complexity" evidence="10">
    <location>
        <begin position="1"/>
        <end position="20"/>
    </location>
</feature>
<dbReference type="PANTHER" id="PTHR12468">
    <property type="entry name" value="GPI MANNOSYLTRANSFERASE 2"/>
    <property type="match status" value="1"/>
</dbReference>
<reference evidence="12 13" key="1">
    <citation type="submission" date="2016-11" db="EMBL/GenBank/DDBJ databases">
        <authorList>
            <person name="Jaros S."/>
            <person name="Januszkiewicz K."/>
            <person name="Wedrychowicz H."/>
        </authorList>
    </citation>
    <scope>NUCLEOTIDE SEQUENCE [LARGE SCALE GENOMIC DNA]</scope>
    <source>
        <strain evidence="12 13">CGMCC 4.2025</strain>
    </source>
</reference>
<evidence type="ECO:0000256" key="10">
    <source>
        <dbReference type="SAM" id="MobiDB-lite"/>
    </source>
</evidence>
<evidence type="ECO:0000256" key="9">
    <source>
        <dbReference type="ARBA" id="ARBA00023136"/>
    </source>
</evidence>
<gene>
    <name evidence="12" type="ORF">SAMN05216499_103226</name>
</gene>
<name>A0A1M6Z5T1_9ACTN</name>
<evidence type="ECO:0000256" key="8">
    <source>
        <dbReference type="ARBA" id="ARBA00022989"/>
    </source>
</evidence>
<evidence type="ECO:0000256" key="3">
    <source>
        <dbReference type="ARBA" id="ARBA00022502"/>
    </source>
</evidence>
<comment type="pathway">
    <text evidence="2">Glycolipid biosynthesis; glycosylphosphatidylinositol-anchor biosynthesis.</text>
</comment>
<keyword evidence="9 11" id="KW-0472">Membrane</keyword>
<sequence>MHDTQAPPVIEAAPAPAAGPGRRWRLPVPTAMDRSVLAMYAATRAGVWLTAYCAGWLFSGDGGGRATPSLLGRWQQWDWAFYVRIAQHGYFSGPPGPSGAPTDDNREAFFPGFPLLLRAVHAVLIPDWTAAGLVISFVAGAVAVLALARIARLEVRTGGWSGAFGRKRAARVTGSLRGAAIRTGAGDGDAAGRHAVFYLLLSPCAVFLAAGYTEAVFLALALPCWLAARQGRWAAAGWLGCGACAVRVSGVFLGVALAVLFVTAGAGRRRWRQAGWLVLPAVPAAAYTWFLHAHTGDWMAWKHAQERGWYRRFHSPWQAWSHTWHGAFSHTQTTPYALLFQFELAGMVVGLALFGLLVWRRRWAEAVYLGLTLWALGTSYWYMSVPRASLLWWPLWTVAAGWTLRRPWLRTAYVAVAGPLMTVLTVAFTSGRWAG</sequence>
<dbReference type="GO" id="GO:0031501">
    <property type="term" value="C:mannosyltransferase complex"/>
    <property type="evidence" value="ECO:0007669"/>
    <property type="project" value="TreeGrafter"/>
</dbReference>
<feature type="region of interest" description="Disordered" evidence="10">
    <location>
        <begin position="1"/>
        <end position="21"/>
    </location>
</feature>
<evidence type="ECO:0000256" key="4">
    <source>
        <dbReference type="ARBA" id="ARBA00022676"/>
    </source>
</evidence>
<dbReference type="STRING" id="310782.SAMN05216499_103226"/>
<feature type="transmembrane region" description="Helical" evidence="11">
    <location>
        <begin position="338"/>
        <end position="359"/>
    </location>
</feature>
<evidence type="ECO:0000313" key="12">
    <source>
        <dbReference type="EMBL" id="SHL25659.1"/>
    </source>
</evidence>
<organism evidence="12 13">
    <name type="scientific">Actinacidiphila paucisporea</name>
    <dbReference type="NCBI Taxonomy" id="310782"/>
    <lineage>
        <taxon>Bacteria</taxon>
        <taxon>Bacillati</taxon>
        <taxon>Actinomycetota</taxon>
        <taxon>Actinomycetes</taxon>
        <taxon>Kitasatosporales</taxon>
        <taxon>Streptomycetaceae</taxon>
        <taxon>Actinacidiphila</taxon>
    </lineage>
</organism>
<dbReference type="UniPathway" id="UPA00196"/>
<evidence type="ECO:0000313" key="13">
    <source>
        <dbReference type="Proteomes" id="UP000184111"/>
    </source>
</evidence>
<keyword evidence="8 11" id="KW-1133">Transmembrane helix</keyword>
<comment type="subcellular location">
    <subcellularLocation>
        <location evidence="1">Endoplasmic reticulum membrane</location>
        <topology evidence="1">Multi-pass membrane protein</topology>
    </subcellularLocation>
</comment>
<evidence type="ECO:0000256" key="1">
    <source>
        <dbReference type="ARBA" id="ARBA00004477"/>
    </source>
</evidence>
<evidence type="ECO:0000256" key="5">
    <source>
        <dbReference type="ARBA" id="ARBA00022679"/>
    </source>
</evidence>
<evidence type="ECO:0000256" key="11">
    <source>
        <dbReference type="SAM" id="Phobius"/>
    </source>
</evidence>
<dbReference type="EMBL" id="FRBI01000003">
    <property type="protein sequence ID" value="SHL25659.1"/>
    <property type="molecule type" value="Genomic_DNA"/>
</dbReference>
<dbReference type="GO" id="GO:0004376">
    <property type="term" value="F:GPI mannosyltransferase activity"/>
    <property type="evidence" value="ECO:0007669"/>
    <property type="project" value="InterPro"/>
</dbReference>
<keyword evidence="6 11" id="KW-0812">Transmembrane</keyword>
<dbReference type="PANTHER" id="PTHR12468:SF2">
    <property type="entry name" value="GPI MANNOSYLTRANSFERASE 2"/>
    <property type="match status" value="1"/>
</dbReference>
<feature type="transmembrane region" description="Helical" evidence="11">
    <location>
        <begin position="366"/>
        <end position="383"/>
    </location>
</feature>
<keyword evidence="7" id="KW-0256">Endoplasmic reticulum</keyword>